<accession>A0A0G4JV80</accession>
<dbReference type="EMBL" id="CGIG01000001">
    <property type="protein sequence ID" value="CPR16702.1"/>
    <property type="molecule type" value="Genomic_DNA"/>
</dbReference>
<keyword evidence="2" id="KW-1185">Reference proteome</keyword>
<dbReference type="STRING" id="1109412.BN1221_02228"/>
<evidence type="ECO:0000313" key="2">
    <source>
        <dbReference type="Proteomes" id="UP000044377"/>
    </source>
</evidence>
<dbReference type="Proteomes" id="UP000044377">
    <property type="component" value="Unassembled WGS sequence"/>
</dbReference>
<proteinExistence type="predicted"/>
<dbReference type="AlphaFoldDB" id="A0A0G4JV80"/>
<reference evidence="2" key="1">
    <citation type="submission" date="2015-01" db="EMBL/GenBank/DDBJ databases">
        <authorList>
            <person name="Paterson Steve"/>
        </authorList>
    </citation>
    <scope>NUCLEOTIDE SEQUENCE [LARGE SCALE GENOMIC DNA]</scope>
    <source>
        <strain evidence="2">OBR1</strain>
    </source>
</reference>
<name>A0A0G4JV80_9GAMM</name>
<evidence type="ECO:0000313" key="1">
    <source>
        <dbReference type="EMBL" id="CPR16702.1"/>
    </source>
</evidence>
<gene>
    <name evidence="1" type="ORF">BN1221_02228</name>
</gene>
<organism evidence="1 2">
    <name type="scientific">Brenneria goodwinii</name>
    <dbReference type="NCBI Taxonomy" id="1109412"/>
    <lineage>
        <taxon>Bacteria</taxon>
        <taxon>Pseudomonadati</taxon>
        <taxon>Pseudomonadota</taxon>
        <taxon>Gammaproteobacteria</taxon>
        <taxon>Enterobacterales</taxon>
        <taxon>Pectobacteriaceae</taxon>
        <taxon>Brenneria</taxon>
    </lineage>
</organism>
<protein>
    <submittedName>
        <fullName evidence="1">Uncharacterized protein</fullName>
    </submittedName>
</protein>
<sequence>MNTAVTIQAAAHMRAVDGEAMPDAQVFLVAEEFAMMLFLYEISRTV</sequence>